<evidence type="ECO:0000256" key="1">
    <source>
        <dbReference type="SAM" id="Phobius"/>
    </source>
</evidence>
<dbReference type="AlphaFoldDB" id="A0AA39MHC7"/>
<evidence type="ECO:0000313" key="4">
    <source>
        <dbReference type="Proteomes" id="UP001175226"/>
    </source>
</evidence>
<protein>
    <submittedName>
        <fullName evidence="3">Peptidase M24, structural domain-containing protein</fullName>
    </submittedName>
</protein>
<gene>
    <name evidence="3" type="ORF">EV421DRAFT_1740552</name>
</gene>
<feature type="domain" description="Peptidase M24" evidence="2">
    <location>
        <begin position="352"/>
        <end position="547"/>
    </location>
</feature>
<dbReference type="Pfam" id="PF00557">
    <property type="entry name" value="Peptidase_M24"/>
    <property type="match status" value="1"/>
</dbReference>
<feature type="transmembrane region" description="Helical" evidence="1">
    <location>
        <begin position="53"/>
        <end position="78"/>
    </location>
</feature>
<dbReference type="InterPro" id="IPR036005">
    <property type="entry name" value="Creatinase/aminopeptidase-like"/>
</dbReference>
<evidence type="ECO:0000259" key="2">
    <source>
        <dbReference type="Pfam" id="PF00557"/>
    </source>
</evidence>
<dbReference type="PANTHER" id="PTHR46112">
    <property type="entry name" value="AMINOPEPTIDASE"/>
    <property type="match status" value="1"/>
</dbReference>
<keyword evidence="1" id="KW-1133">Transmembrane helix</keyword>
<dbReference type="InterPro" id="IPR050659">
    <property type="entry name" value="Peptidase_M24B"/>
</dbReference>
<keyword evidence="1" id="KW-0812">Transmembrane</keyword>
<comment type="caution">
    <text evidence="3">The sequence shown here is derived from an EMBL/GenBank/DDBJ whole genome shotgun (WGS) entry which is preliminary data.</text>
</comment>
<feature type="transmembrane region" description="Helical" evidence="1">
    <location>
        <begin position="98"/>
        <end position="117"/>
    </location>
</feature>
<dbReference type="PANTHER" id="PTHR46112:SF2">
    <property type="entry name" value="XAA-PRO AMINOPEPTIDASE P-RELATED"/>
    <property type="match status" value="1"/>
</dbReference>
<feature type="transmembrane region" description="Helical" evidence="1">
    <location>
        <begin position="168"/>
        <end position="190"/>
    </location>
</feature>
<keyword evidence="4" id="KW-1185">Reference proteome</keyword>
<feature type="transmembrane region" description="Helical" evidence="1">
    <location>
        <begin position="12"/>
        <end position="32"/>
    </location>
</feature>
<name>A0AA39MHC7_9AGAR</name>
<keyword evidence="1" id="KW-0472">Membrane</keyword>
<dbReference type="Proteomes" id="UP001175226">
    <property type="component" value="Unassembled WGS sequence"/>
</dbReference>
<evidence type="ECO:0000313" key="3">
    <source>
        <dbReference type="EMBL" id="KAK0434911.1"/>
    </source>
</evidence>
<dbReference type="EMBL" id="JAUEPT010000067">
    <property type="protein sequence ID" value="KAK0434911.1"/>
    <property type="molecule type" value="Genomic_DNA"/>
</dbReference>
<organism evidence="3 4">
    <name type="scientific">Armillaria borealis</name>
    <dbReference type="NCBI Taxonomy" id="47425"/>
    <lineage>
        <taxon>Eukaryota</taxon>
        <taxon>Fungi</taxon>
        <taxon>Dikarya</taxon>
        <taxon>Basidiomycota</taxon>
        <taxon>Agaricomycotina</taxon>
        <taxon>Agaricomycetes</taxon>
        <taxon>Agaricomycetidae</taxon>
        <taxon>Agaricales</taxon>
        <taxon>Marasmiineae</taxon>
        <taxon>Physalacriaceae</taxon>
        <taxon>Armillaria</taxon>
    </lineage>
</organism>
<accession>A0AA39MHC7</accession>
<dbReference type="Gene3D" id="3.90.230.10">
    <property type="entry name" value="Creatinase/methionine aminopeptidase superfamily"/>
    <property type="match status" value="1"/>
</dbReference>
<dbReference type="SUPFAM" id="SSF55920">
    <property type="entry name" value="Creatinase/aminopeptidase"/>
    <property type="match status" value="1"/>
</dbReference>
<dbReference type="InterPro" id="IPR000994">
    <property type="entry name" value="Pept_M24"/>
</dbReference>
<reference evidence="3" key="1">
    <citation type="submission" date="2023-06" db="EMBL/GenBank/DDBJ databases">
        <authorList>
            <consortium name="Lawrence Berkeley National Laboratory"/>
            <person name="Ahrendt S."/>
            <person name="Sahu N."/>
            <person name="Indic B."/>
            <person name="Wong-Bajracharya J."/>
            <person name="Merenyi Z."/>
            <person name="Ke H.-M."/>
            <person name="Monk M."/>
            <person name="Kocsube S."/>
            <person name="Drula E."/>
            <person name="Lipzen A."/>
            <person name="Balint B."/>
            <person name="Henrissat B."/>
            <person name="Andreopoulos B."/>
            <person name="Martin F.M."/>
            <person name="Harder C.B."/>
            <person name="Rigling D."/>
            <person name="Ford K.L."/>
            <person name="Foster G.D."/>
            <person name="Pangilinan J."/>
            <person name="Papanicolaou A."/>
            <person name="Barry K."/>
            <person name="LaButti K."/>
            <person name="Viragh M."/>
            <person name="Koriabine M."/>
            <person name="Yan M."/>
            <person name="Riley R."/>
            <person name="Champramary S."/>
            <person name="Plett K.L."/>
            <person name="Tsai I.J."/>
            <person name="Slot J."/>
            <person name="Sipos G."/>
            <person name="Plett J."/>
            <person name="Nagy L.G."/>
            <person name="Grigoriev I.V."/>
        </authorList>
    </citation>
    <scope>NUCLEOTIDE SEQUENCE</scope>
    <source>
        <strain evidence="3">FPL87.14</strain>
    </source>
</reference>
<sequence length="570" mass="62869">MTSQTPVDVPSLGMTLGVLYIGATIAAILFGITNTQVAKYYKKYPDDWWIFRYSVGILWTFDALHVALSTHMIYHYLIDLFGDYDGLHNVIWSFKLQLLIEMIIVVGVQGIYIIRIWKLSYLLSGPRLCCVNNTTFILGRELTASAYINLNRYFVSDFKALPGVEVSISIITAIPVFSDFVIALSMCYYLHKSRQASGFSKTSDMLLGMMRLGVISGLATSVFIRIHDQSNALKFISTRYLLLSAPRLNSRKVRTNGASSESKVVALTYPSHDSGTELEVAHIGITMENKSVFSNKYYEQQFGIEGTVFVDGGIRHFIVDELRTVFSKATVIAAPTEIRQRRERKSEGELELLKCANEATLLAIRHTHKHMHIVIRESDALVARALVDVGLNNGGCLTLFGKNAALPHGSGTDCRLHPDDFALFDCTVSLHGYWSDVTCTLALPASSIPDTHNFVHSAQYIAFQTAHAGVPVVAKRVDEAPRLFLGLAGYAKYFTHCLGHGIGLEVHEDPYLNGGRTSSSRQGMLSNEPGVYIEGKVGVRLEDCFYIAQDGGAVYLTAGVGGPASSPWKP</sequence>
<proteinExistence type="predicted"/>